<sequence>MVLPTGTNLYGNRYIIESKLGEGGFGITYLAKNRKGELVVIKTLKDEVMTNPDFADFREKYQHDFRDEALRLAVCRHPHIVQIENVFHHDSLPCIAMEYVAGEDLWKRVKSRGCLPEAEALRYIRQIGEALTVVHDKGLLHRDLKPHNIMVRSHVSEAVLIDFGIAREFIPNLTQTHTWALTPGFAPLEQYDEQEHRGEFTDVYALAATLYCLLTAKTPPPSPNRVLRDSLVIPNNVSELVRNSILEGMKLQAENRPQSVSEWLRLFESDSDDLSTDKGVDYQNLRDLLKAGNWREADLETAKVMLKVAGREKEGYLNVEHIENFPCTDLRTIDRLWVKYSNGRFGFSVQKRIWESVGGKPGEYDWEIYKKFADRVGWYEMKKDTWKSYDDLTFSLNAPGGQLPCLWWWGVVGIVGGSLFSRVETCKL</sequence>
<proteinExistence type="predicted"/>
<protein>
    <submittedName>
        <fullName evidence="7">GUN4 domain-containing protein</fullName>
    </submittedName>
</protein>
<accession>A0ABV4X1W2</accession>
<dbReference type="PANTHER" id="PTHR43289">
    <property type="entry name" value="MITOGEN-ACTIVATED PROTEIN KINASE KINASE KINASE 20-RELATED"/>
    <property type="match status" value="1"/>
</dbReference>
<dbReference type="InterPro" id="IPR017441">
    <property type="entry name" value="Protein_kinase_ATP_BS"/>
</dbReference>
<comment type="caution">
    <text evidence="7">The sequence shown here is derived from an EMBL/GenBank/DDBJ whole genome shotgun (WGS) entry which is preliminary data.</text>
</comment>
<dbReference type="InterPro" id="IPR008271">
    <property type="entry name" value="Ser/Thr_kinase_AS"/>
</dbReference>
<gene>
    <name evidence="7" type="ORF">ACE1CC_07730</name>
</gene>
<dbReference type="PROSITE" id="PS00107">
    <property type="entry name" value="PROTEIN_KINASE_ATP"/>
    <property type="match status" value="1"/>
</dbReference>
<dbReference type="SUPFAM" id="SSF140869">
    <property type="entry name" value="GUN4-like"/>
    <property type="match status" value="1"/>
</dbReference>
<dbReference type="InterPro" id="IPR011009">
    <property type="entry name" value="Kinase-like_dom_sf"/>
</dbReference>
<keyword evidence="8" id="KW-1185">Reference proteome</keyword>
<dbReference type="PANTHER" id="PTHR43289:SF34">
    <property type="entry name" value="SERINE_THREONINE-PROTEIN KINASE YBDM-RELATED"/>
    <property type="match status" value="1"/>
</dbReference>
<dbReference type="Gene3D" id="1.25.40.620">
    <property type="match status" value="1"/>
</dbReference>
<dbReference type="Pfam" id="PF00069">
    <property type="entry name" value="Pkinase"/>
    <property type="match status" value="1"/>
</dbReference>
<evidence type="ECO:0000313" key="8">
    <source>
        <dbReference type="Proteomes" id="UP001576774"/>
    </source>
</evidence>
<dbReference type="Proteomes" id="UP001576774">
    <property type="component" value="Unassembled WGS sequence"/>
</dbReference>
<evidence type="ECO:0000256" key="2">
    <source>
        <dbReference type="ARBA" id="ARBA00022741"/>
    </source>
</evidence>
<evidence type="ECO:0000256" key="3">
    <source>
        <dbReference type="ARBA" id="ARBA00022777"/>
    </source>
</evidence>
<name>A0ABV4X1W2_9CYAN</name>
<feature type="binding site" evidence="5">
    <location>
        <position position="42"/>
    </location>
    <ligand>
        <name>ATP</name>
        <dbReference type="ChEBI" id="CHEBI:30616"/>
    </ligand>
</feature>
<keyword evidence="3" id="KW-0418">Kinase</keyword>
<dbReference type="Gene3D" id="1.10.510.10">
    <property type="entry name" value="Transferase(Phosphotransferase) domain 1"/>
    <property type="match status" value="1"/>
</dbReference>
<dbReference type="InterPro" id="IPR008629">
    <property type="entry name" value="GUN4-like"/>
</dbReference>
<evidence type="ECO:0000256" key="1">
    <source>
        <dbReference type="ARBA" id="ARBA00022679"/>
    </source>
</evidence>
<reference evidence="7 8" key="1">
    <citation type="submission" date="2024-09" db="EMBL/GenBank/DDBJ databases">
        <title>Floridaenema gen nov. (Aerosakkonemataceae, Aerosakkonematales ord. nov., Cyanobacteria) from benthic tropical and subtropical fresh waters, with the description of four new species.</title>
        <authorList>
            <person name="Moretto J.A."/>
            <person name="Berthold D.E."/>
            <person name="Lefler F.W."/>
            <person name="Huang I.-S."/>
            <person name="Laughinghouse H. IV."/>
        </authorList>
    </citation>
    <scope>NUCLEOTIDE SEQUENCE [LARGE SCALE GENOMIC DNA]</scope>
    <source>
        <strain evidence="7 8">BLCC-F46</strain>
    </source>
</reference>
<dbReference type="RefSeq" id="WP_413269891.1">
    <property type="nucleotide sequence ID" value="NZ_JBHFNQ010000062.1"/>
</dbReference>
<dbReference type="Pfam" id="PF05419">
    <property type="entry name" value="GUN4"/>
    <property type="match status" value="1"/>
</dbReference>
<dbReference type="PROSITE" id="PS00108">
    <property type="entry name" value="PROTEIN_KINASE_ST"/>
    <property type="match status" value="1"/>
</dbReference>
<dbReference type="InterPro" id="IPR037215">
    <property type="entry name" value="GUN4-like_sf"/>
</dbReference>
<dbReference type="CDD" id="cd14014">
    <property type="entry name" value="STKc_PknB_like"/>
    <property type="match status" value="1"/>
</dbReference>
<evidence type="ECO:0000259" key="6">
    <source>
        <dbReference type="PROSITE" id="PS50011"/>
    </source>
</evidence>
<dbReference type="SUPFAM" id="SSF56112">
    <property type="entry name" value="Protein kinase-like (PK-like)"/>
    <property type="match status" value="1"/>
</dbReference>
<evidence type="ECO:0000313" key="7">
    <source>
        <dbReference type="EMBL" id="MFB2876769.1"/>
    </source>
</evidence>
<dbReference type="Gene3D" id="1.10.10.1770">
    <property type="entry name" value="Gun4-like"/>
    <property type="match status" value="1"/>
</dbReference>
<dbReference type="InterPro" id="IPR000719">
    <property type="entry name" value="Prot_kinase_dom"/>
</dbReference>
<organism evidence="7 8">
    <name type="scientific">Floridaenema aerugineum BLCC-F46</name>
    <dbReference type="NCBI Taxonomy" id="3153654"/>
    <lineage>
        <taxon>Bacteria</taxon>
        <taxon>Bacillati</taxon>
        <taxon>Cyanobacteriota</taxon>
        <taxon>Cyanophyceae</taxon>
        <taxon>Oscillatoriophycideae</taxon>
        <taxon>Aerosakkonematales</taxon>
        <taxon>Aerosakkonemataceae</taxon>
        <taxon>Floridanema</taxon>
        <taxon>Floridanema aerugineum</taxon>
    </lineage>
</organism>
<dbReference type="EMBL" id="JBHFNQ010000062">
    <property type="protein sequence ID" value="MFB2876769.1"/>
    <property type="molecule type" value="Genomic_DNA"/>
</dbReference>
<evidence type="ECO:0000256" key="5">
    <source>
        <dbReference type="PROSITE-ProRule" id="PRU10141"/>
    </source>
</evidence>
<keyword evidence="2 5" id="KW-0547">Nucleotide-binding</keyword>
<feature type="domain" description="Protein kinase" evidence="6">
    <location>
        <begin position="14"/>
        <end position="268"/>
    </location>
</feature>
<dbReference type="CDD" id="cd16383">
    <property type="entry name" value="GUN4"/>
    <property type="match status" value="1"/>
</dbReference>
<keyword evidence="4 5" id="KW-0067">ATP-binding</keyword>
<keyword evidence="1" id="KW-0808">Transferase</keyword>
<evidence type="ECO:0000256" key="4">
    <source>
        <dbReference type="ARBA" id="ARBA00022840"/>
    </source>
</evidence>
<dbReference type="Gene3D" id="3.30.200.20">
    <property type="entry name" value="Phosphorylase Kinase, domain 1"/>
    <property type="match status" value="1"/>
</dbReference>
<dbReference type="PROSITE" id="PS50011">
    <property type="entry name" value="PROTEIN_KINASE_DOM"/>
    <property type="match status" value="1"/>
</dbReference>
<dbReference type="SMART" id="SM00220">
    <property type="entry name" value="S_TKc"/>
    <property type="match status" value="1"/>
</dbReference>